<evidence type="ECO:0000313" key="2">
    <source>
        <dbReference type="Proteomes" id="UP000197679"/>
    </source>
</evidence>
<proteinExistence type="predicted"/>
<dbReference type="EMBL" id="CP019964">
    <property type="protein sequence ID" value="ASI13808.1"/>
    <property type="molecule type" value="Genomic_DNA"/>
</dbReference>
<dbReference type="KEGG" id="marh:Mia14_0494"/>
<name>A0A218NMU7_9ARCH</name>
<protein>
    <submittedName>
        <fullName evidence="1">NifX family protein</fullName>
    </submittedName>
</protein>
<dbReference type="AlphaFoldDB" id="A0A218NMU7"/>
<gene>
    <name evidence="1" type="ORF">Mia14_0494</name>
</gene>
<dbReference type="RefSeq" id="WP_088820049.1">
    <property type="nucleotide sequence ID" value="NZ_CP019964.1"/>
</dbReference>
<keyword evidence="2" id="KW-1185">Reference proteome</keyword>
<dbReference type="OrthoDB" id="55683at2157"/>
<evidence type="ECO:0000313" key="1">
    <source>
        <dbReference type="EMBL" id="ASI13808.1"/>
    </source>
</evidence>
<sequence>MKIAIAHDKDKNIVPLQDAESIAIYNDEDHSIEEHDNEGFGSKEATMGSILRLEPDAVAVKEGILCPGSYMMSQGMIKYLVVKGNTVDDVVAEKGQDSELTEWLDESMYAEGEED</sequence>
<accession>A0A218NMU7</accession>
<dbReference type="SUPFAM" id="SSF53146">
    <property type="entry name" value="Nitrogenase accessory factor-like"/>
    <property type="match status" value="1"/>
</dbReference>
<dbReference type="InterPro" id="IPR036105">
    <property type="entry name" value="DiNase_FeMo-co_biosyn_sf"/>
</dbReference>
<dbReference type="GeneID" id="33314052"/>
<reference evidence="1 2" key="1">
    <citation type="journal article" date="2017" name="Nat. Commun.">
        <title>'ARMAN' archaea depend on association with euryarchaeal host in culture and in situ.</title>
        <authorList>
            <person name="Golyshina O."/>
            <person name="Toshchakov S."/>
            <person name="Makarova K."/>
            <person name="Gavrilov S."/>
            <person name="Korzhenkov A."/>
            <person name="La Cono V."/>
            <person name="Arcadi E."/>
            <person name="Nechitaylo T."/>
            <person name="Ferrer M."/>
            <person name="Kublanov I."/>
            <person name="Wolf Y."/>
            <person name="Yakimov M."/>
            <person name="Golyshin P."/>
            <person name="Slesarev A."/>
            <person name="Kozyavkin S."/>
        </authorList>
    </citation>
    <scope>NUCLEOTIDE SEQUENCE [LARGE SCALE GENOMIC DNA]</scope>
    <source>
        <strain evidence="1 2">Mia14</strain>
    </source>
</reference>
<dbReference type="Proteomes" id="UP000197679">
    <property type="component" value="Chromosome"/>
</dbReference>
<organism evidence="1 2">
    <name type="scientific">Candidatus Mancarchaeum acidiphilum</name>
    <dbReference type="NCBI Taxonomy" id="1920749"/>
    <lineage>
        <taxon>Archaea</taxon>
        <taxon>Candidatus Micrarchaeota</taxon>
        <taxon>Candidatus Mancarchaeum</taxon>
    </lineage>
</organism>